<dbReference type="PANTHER" id="PTHR30173">
    <property type="entry name" value="SIGMA 19 FACTOR"/>
    <property type="match status" value="1"/>
</dbReference>
<evidence type="ECO:0000256" key="1">
    <source>
        <dbReference type="ARBA" id="ARBA00010641"/>
    </source>
</evidence>
<dbReference type="InterPro" id="IPR007627">
    <property type="entry name" value="RNA_pol_sigma70_r2"/>
</dbReference>
<keyword evidence="4" id="KW-0731">Sigma factor</keyword>
<dbReference type="eggNOG" id="COG1595">
    <property type="taxonomic scope" value="Bacteria"/>
</dbReference>
<dbReference type="AlphaFoldDB" id="W5T8H0"/>
<dbReference type="Pfam" id="PF08281">
    <property type="entry name" value="Sigma70_r4_2"/>
    <property type="match status" value="1"/>
</dbReference>
<proteinExistence type="inferred from homology"/>
<dbReference type="SUPFAM" id="SSF54427">
    <property type="entry name" value="NTF2-like"/>
    <property type="match status" value="1"/>
</dbReference>
<dbReference type="HOGENOM" id="CLU_047691_22_1_11"/>
<evidence type="ECO:0000313" key="9">
    <source>
        <dbReference type="EMBL" id="AHH15497.1"/>
    </source>
</evidence>
<dbReference type="STRING" id="1415166.NONO_c06890"/>
<dbReference type="InterPro" id="IPR032710">
    <property type="entry name" value="NTF2-like_dom_sf"/>
</dbReference>
<organism evidence="9 10">
    <name type="scientific">Nocardia nova SH22a</name>
    <dbReference type="NCBI Taxonomy" id="1415166"/>
    <lineage>
        <taxon>Bacteria</taxon>
        <taxon>Bacillati</taxon>
        <taxon>Actinomycetota</taxon>
        <taxon>Actinomycetes</taxon>
        <taxon>Mycobacteriales</taxon>
        <taxon>Nocardiaceae</taxon>
        <taxon>Nocardia</taxon>
    </lineage>
</organism>
<sequence>MLACAPAVAQPISGDRRILPMVAALLADLFESHRAHLLSVGYRLTGSVADAEDAVQESWLRLATTHQSEIEDLRAWLTTVVSRICLDRLRSAASRRESYVGQWLPEPIVTSPVPSSRPDPLESVIRKQDCRFAALVVLDTLTPPQRVAFVLHDAFSVPFDEIAELLEITPEAARQLAVRARKSLSRNPEPVDDADHLAAVQRLLTAMAAGDVNAVAAALHPDAIFIGDTGGTARTAPKAILGPDRIARFALGLVRMYRLERDELAPAETGLLEFVSVNGQLGLLMHERAPHDGAPGSPERVIGFAVRDGLIWGTYDIANPAKLGGIRLPDRE</sequence>
<comment type="subunit">
    <text evidence="2">Interacts transiently with the RNA polymerase catalytic core formed by RpoA, RpoB, RpoC and RpoZ (2 alpha, 1 beta, 1 beta' and 1 omega subunit) to form the RNA polymerase holoenzyme that can initiate transcription.</text>
</comment>
<gene>
    <name evidence="9" type="ORF">NONO_c06890</name>
</gene>
<dbReference type="PATRIC" id="fig|1415166.3.peg.699"/>
<dbReference type="InterPro" id="IPR036388">
    <property type="entry name" value="WH-like_DNA-bd_sf"/>
</dbReference>
<dbReference type="Gene3D" id="3.10.450.50">
    <property type="match status" value="1"/>
</dbReference>
<dbReference type="KEGG" id="nno:NONO_c06890"/>
<dbReference type="Gene3D" id="1.10.1740.10">
    <property type="match status" value="1"/>
</dbReference>
<dbReference type="InterPro" id="IPR013324">
    <property type="entry name" value="RNA_pol_sigma_r3/r4-like"/>
</dbReference>
<evidence type="ECO:0000256" key="3">
    <source>
        <dbReference type="ARBA" id="ARBA00023015"/>
    </source>
</evidence>
<dbReference type="GO" id="GO:0003677">
    <property type="term" value="F:DNA binding"/>
    <property type="evidence" value="ECO:0007669"/>
    <property type="project" value="UniProtKB-KW"/>
</dbReference>
<dbReference type="InterPro" id="IPR052704">
    <property type="entry name" value="ECF_Sigma-70_Domain"/>
</dbReference>
<keyword evidence="5" id="KW-0238">DNA-binding</keyword>
<dbReference type="Gene3D" id="1.10.10.10">
    <property type="entry name" value="Winged helix-like DNA-binding domain superfamily/Winged helix DNA-binding domain"/>
    <property type="match status" value="1"/>
</dbReference>
<dbReference type="SUPFAM" id="SSF88946">
    <property type="entry name" value="Sigma2 domain of RNA polymerase sigma factors"/>
    <property type="match status" value="1"/>
</dbReference>
<dbReference type="InterPro" id="IPR013249">
    <property type="entry name" value="RNA_pol_sigma70_r4_t2"/>
</dbReference>
<dbReference type="GO" id="GO:0006352">
    <property type="term" value="P:DNA-templated transcription initiation"/>
    <property type="evidence" value="ECO:0007669"/>
    <property type="project" value="InterPro"/>
</dbReference>
<evidence type="ECO:0000259" key="8">
    <source>
        <dbReference type="Pfam" id="PF08281"/>
    </source>
</evidence>
<dbReference type="SUPFAM" id="SSF88659">
    <property type="entry name" value="Sigma3 and sigma4 domains of RNA polymerase sigma factors"/>
    <property type="match status" value="1"/>
</dbReference>
<evidence type="ECO:0000256" key="6">
    <source>
        <dbReference type="ARBA" id="ARBA00023163"/>
    </source>
</evidence>
<protein>
    <submittedName>
        <fullName evidence="9">Putative RNA polymerase sigma factor</fullName>
    </submittedName>
</protein>
<dbReference type="EMBL" id="CP006850">
    <property type="protein sequence ID" value="AHH15497.1"/>
    <property type="molecule type" value="Genomic_DNA"/>
</dbReference>
<dbReference type="Pfam" id="PF04542">
    <property type="entry name" value="Sigma70_r2"/>
    <property type="match status" value="1"/>
</dbReference>
<dbReference type="Proteomes" id="UP000019150">
    <property type="component" value="Chromosome"/>
</dbReference>
<keyword evidence="6" id="KW-0804">Transcription</keyword>
<dbReference type="InterPro" id="IPR014284">
    <property type="entry name" value="RNA_pol_sigma-70_dom"/>
</dbReference>
<keyword evidence="3" id="KW-0805">Transcription regulation</keyword>
<dbReference type="NCBIfam" id="NF007214">
    <property type="entry name" value="PRK09636.1"/>
    <property type="match status" value="1"/>
</dbReference>
<evidence type="ECO:0000256" key="5">
    <source>
        <dbReference type="ARBA" id="ARBA00023125"/>
    </source>
</evidence>
<comment type="similarity">
    <text evidence="1">Belongs to the sigma-70 factor family. ECF subfamily.</text>
</comment>
<accession>W5T8H0</accession>
<reference evidence="9 10" key="1">
    <citation type="journal article" date="2014" name="Appl. Environ. Microbiol.">
        <title>Insights into the Microbial Degradation of Rubber and Gutta-Percha by Analysis of the Complete Genome of Nocardia nova SH22a.</title>
        <authorList>
            <person name="Luo Q."/>
            <person name="Hiessl S."/>
            <person name="Poehlein A."/>
            <person name="Daniel R."/>
            <person name="Steinbuchel A."/>
        </authorList>
    </citation>
    <scope>NUCLEOTIDE SEQUENCE [LARGE SCALE GENOMIC DNA]</scope>
    <source>
        <strain evidence="9">SH22a</strain>
    </source>
</reference>
<name>W5T8H0_9NOCA</name>
<evidence type="ECO:0000256" key="4">
    <source>
        <dbReference type="ARBA" id="ARBA00023082"/>
    </source>
</evidence>
<evidence type="ECO:0000256" key="2">
    <source>
        <dbReference type="ARBA" id="ARBA00011344"/>
    </source>
</evidence>
<evidence type="ECO:0000313" key="10">
    <source>
        <dbReference type="Proteomes" id="UP000019150"/>
    </source>
</evidence>
<feature type="domain" description="RNA polymerase sigma-70 region 2" evidence="7">
    <location>
        <begin position="29"/>
        <end position="93"/>
    </location>
</feature>
<keyword evidence="10" id="KW-1185">Reference proteome</keyword>
<evidence type="ECO:0000259" key="7">
    <source>
        <dbReference type="Pfam" id="PF04542"/>
    </source>
</evidence>
<dbReference type="GO" id="GO:0016987">
    <property type="term" value="F:sigma factor activity"/>
    <property type="evidence" value="ECO:0007669"/>
    <property type="project" value="UniProtKB-KW"/>
</dbReference>
<feature type="domain" description="RNA polymerase sigma factor 70 region 4 type 2" evidence="8">
    <location>
        <begin position="135"/>
        <end position="184"/>
    </location>
</feature>
<dbReference type="NCBIfam" id="TIGR02937">
    <property type="entry name" value="sigma70-ECF"/>
    <property type="match status" value="1"/>
</dbReference>
<dbReference type="PANTHER" id="PTHR30173:SF36">
    <property type="entry name" value="ECF RNA POLYMERASE SIGMA FACTOR SIGJ"/>
    <property type="match status" value="1"/>
</dbReference>
<dbReference type="InterPro" id="IPR013325">
    <property type="entry name" value="RNA_pol_sigma_r2"/>
</dbReference>